<organism evidence="2 3">
    <name type="scientific">Agromyces binzhouensis</name>
    <dbReference type="NCBI Taxonomy" id="1817495"/>
    <lineage>
        <taxon>Bacteria</taxon>
        <taxon>Bacillati</taxon>
        <taxon>Actinomycetota</taxon>
        <taxon>Actinomycetes</taxon>
        <taxon>Micrococcales</taxon>
        <taxon>Microbacteriaceae</taxon>
        <taxon>Agromyces</taxon>
    </lineage>
</organism>
<dbReference type="RefSeq" id="WP_129235758.1">
    <property type="nucleotide sequence ID" value="NZ_SDPL01000440.1"/>
</dbReference>
<feature type="transmembrane region" description="Helical" evidence="1">
    <location>
        <begin position="7"/>
        <end position="28"/>
    </location>
</feature>
<gene>
    <name evidence="2" type="ORF">ESO86_15385</name>
</gene>
<dbReference type="Proteomes" id="UP000292881">
    <property type="component" value="Unassembled WGS sequence"/>
</dbReference>
<protein>
    <submittedName>
        <fullName evidence="2">Uncharacterized protein</fullName>
    </submittedName>
</protein>
<reference evidence="2 3" key="1">
    <citation type="submission" date="2019-01" db="EMBL/GenBank/DDBJ databases">
        <authorList>
            <person name="Li J."/>
        </authorList>
    </citation>
    <scope>NUCLEOTIDE SEQUENCE [LARGE SCALE GENOMIC DNA]</scope>
    <source>
        <strain evidence="2 3">CGMCC 4.7180</strain>
    </source>
</reference>
<feature type="transmembrane region" description="Helical" evidence="1">
    <location>
        <begin position="64"/>
        <end position="83"/>
    </location>
</feature>
<dbReference type="OrthoDB" id="4981655at2"/>
<feature type="transmembrane region" description="Helical" evidence="1">
    <location>
        <begin position="89"/>
        <end position="107"/>
    </location>
</feature>
<comment type="caution">
    <text evidence="2">The sequence shown here is derived from an EMBL/GenBank/DDBJ whole genome shotgun (WGS) entry which is preliminary data.</text>
</comment>
<evidence type="ECO:0000256" key="1">
    <source>
        <dbReference type="SAM" id="Phobius"/>
    </source>
</evidence>
<keyword evidence="3" id="KW-1185">Reference proteome</keyword>
<evidence type="ECO:0000313" key="2">
    <source>
        <dbReference type="EMBL" id="RXZ43632.1"/>
    </source>
</evidence>
<keyword evidence="1" id="KW-0472">Membrane</keyword>
<name>A0A4Q2J8S7_9MICO</name>
<evidence type="ECO:0000313" key="3">
    <source>
        <dbReference type="Proteomes" id="UP000292881"/>
    </source>
</evidence>
<keyword evidence="1" id="KW-1133">Transmembrane helix</keyword>
<keyword evidence="1" id="KW-0812">Transmembrane</keyword>
<feature type="transmembrane region" description="Helical" evidence="1">
    <location>
        <begin position="40"/>
        <end position="57"/>
    </location>
</feature>
<sequence length="117" mass="12138">MATRPGGVTLVAVLAWISGLLQIIGGVLTLTGGDSAATGWTQVVIGAITFLVSLGLFRGSNGARILVSIVFVLNLITAVWAMIAVPAVFWPALVAALVALIGLLLLYTRAANEFFRS</sequence>
<dbReference type="EMBL" id="SDPL01000440">
    <property type="protein sequence ID" value="RXZ43632.1"/>
    <property type="molecule type" value="Genomic_DNA"/>
</dbReference>
<dbReference type="AlphaFoldDB" id="A0A4Q2J8S7"/>
<proteinExistence type="predicted"/>
<accession>A0A4Q2J8S7</accession>